<evidence type="ECO:0000256" key="1">
    <source>
        <dbReference type="SAM" id="SignalP"/>
    </source>
</evidence>
<dbReference type="KEGG" id="ecy:ECSE_P3-0019"/>
<feature type="signal peptide" evidence="1">
    <location>
        <begin position="1"/>
        <end position="22"/>
    </location>
</feature>
<keyword evidence="2" id="KW-0614">Plasmid</keyword>
<dbReference type="AlphaFoldDB" id="A0A979H5W0"/>
<geneLocation type="plasmid" evidence="2 3">
    <name>pSE11-3</name>
</geneLocation>
<protein>
    <recommendedName>
        <fullName evidence="4">Fimbrial protein</fullName>
    </recommendedName>
</protein>
<dbReference type="RefSeq" id="WP_012565211.1">
    <property type="nucleotide sequence ID" value="NC_011416.1"/>
</dbReference>
<dbReference type="Proteomes" id="UP000008199">
    <property type="component" value="Plasmid pSE11-3"/>
</dbReference>
<sequence length="124" mass="13670">MSNKLTQAVLPLILLFSSGVWTAEETLDITLPAWSTDSVYGDNTVYEINLTQTALTSTSETGVNTNKLGGVYFEPFAKIPSPGDKRCHDNDCNYYLDISDIWIQSIQRGGQNVTYNGVWGGWGI</sequence>
<accession>A0A979H5W0</accession>
<organism evidence="2 3">
    <name type="scientific">Escherichia coli (strain SE11)</name>
    <dbReference type="NCBI Taxonomy" id="409438"/>
    <lineage>
        <taxon>Bacteria</taxon>
        <taxon>Pseudomonadati</taxon>
        <taxon>Pseudomonadota</taxon>
        <taxon>Gammaproteobacteria</taxon>
        <taxon>Enterobacterales</taxon>
        <taxon>Enterobacteriaceae</taxon>
        <taxon>Escherichia</taxon>
    </lineage>
</organism>
<gene>
    <name evidence="2" type="ordered locus">ECSE_P3-0019</name>
</gene>
<feature type="chain" id="PRO_5036949384" description="Fimbrial protein" evidence="1">
    <location>
        <begin position="23"/>
        <end position="124"/>
    </location>
</feature>
<dbReference type="EMBL" id="AP009243">
    <property type="protein sequence ID" value="BAG80458.1"/>
    <property type="molecule type" value="Genomic_DNA"/>
</dbReference>
<evidence type="ECO:0008006" key="4">
    <source>
        <dbReference type="Google" id="ProtNLM"/>
    </source>
</evidence>
<proteinExistence type="predicted"/>
<name>A0A979H5W0_ECOSE</name>
<evidence type="ECO:0000313" key="3">
    <source>
        <dbReference type="Proteomes" id="UP000008199"/>
    </source>
</evidence>
<evidence type="ECO:0000313" key="2">
    <source>
        <dbReference type="EMBL" id="BAG80458.1"/>
    </source>
</evidence>
<keyword evidence="1" id="KW-0732">Signal</keyword>
<reference evidence="2 3" key="1">
    <citation type="journal article" date="2008" name="DNA Res.">
        <title>Complete genome sequence and comparative analysis of the wild-type commensal Escherichia coli strain SE11 isolated from a healthy adult.</title>
        <authorList>
            <person name="Oshima K."/>
            <person name="Toh H."/>
            <person name="Ogura Y."/>
            <person name="Sasamoto H."/>
            <person name="Morita H."/>
            <person name="Park S.-H."/>
            <person name="Ooka T."/>
            <person name="Iyoda S."/>
            <person name="Taylor T.D."/>
            <person name="Hayashi T."/>
            <person name="Itoh K."/>
            <person name="Hattori M."/>
        </authorList>
    </citation>
    <scope>NUCLEOTIDE SEQUENCE [LARGE SCALE GENOMIC DNA]</scope>
    <source>
        <strain evidence="2 3">SE11</strain>
    </source>
</reference>